<keyword evidence="1" id="KW-0575">Peroxidase</keyword>
<organism evidence="1 2">
    <name type="scientific">Segatella copri DSM 18205</name>
    <dbReference type="NCBI Taxonomy" id="537011"/>
    <lineage>
        <taxon>Bacteria</taxon>
        <taxon>Pseudomonadati</taxon>
        <taxon>Bacteroidota</taxon>
        <taxon>Bacteroidia</taxon>
        <taxon>Bacteroidales</taxon>
        <taxon>Prevotellaceae</taxon>
        <taxon>Segatella</taxon>
    </lineage>
</organism>
<dbReference type="InterPro" id="IPR050553">
    <property type="entry name" value="Thioredoxin_ResA/DsbE_sf"/>
</dbReference>
<dbReference type="InterPro" id="IPR036249">
    <property type="entry name" value="Thioredoxin-like_sf"/>
</dbReference>
<keyword evidence="1" id="KW-0560">Oxidoreductase</keyword>
<dbReference type="InterPro" id="IPR013766">
    <property type="entry name" value="Thioredoxin_domain"/>
</dbReference>
<dbReference type="Pfam" id="PF08534">
    <property type="entry name" value="Redoxin"/>
    <property type="match status" value="1"/>
</dbReference>
<accession>D1PCP3</accession>
<sequence length="168" mass="19197">MIKQMMMALLLAMMPLAASAQETHVVQEQVDSLLSPSIVVNRHFYVKDLNGKLWTEQSLKGHKVVINAWYSGCGPCLREMPILSEWKNKYPNVIFLSVNFEKADKVRKITEARGFNWTHLYGDNYFVKFVGSGGFPLFIVLGEDGLIRYMVNGTNEKIRQDILNVINK</sequence>
<dbReference type="EC" id="1.11.1.15" evidence="1"/>
<dbReference type="AlphaFoldDB" id="D1PCP3"/>
<evidence type="ECO:0000313" key="2">
    <source>
        <dbReference type="Proteomes" id="UP000004477"/>
    </source>
</evidence>
<dbReference type="SUPFAM" id="SSF52833">
    <property type="entry name" value="Thioredoxin-like"/>
    <property type="match status" value="1"/>
</dbReference>
<dbReference type="PANTHER" id="PTHR42852:SF17">
    <property type="entry name" value="THIOREDOXIN-LIKE PROTEIN HI_1115"/>
    <property type="match status" value="1"/>
</dbReference>
<name>D1PCP3_9BACT</name>
<dbReference type="Gene3D" id="3.40.30.10">
    <property type="entry name" value="Glutaredoxin"/>
    <property type="match status" value="1"/>
</dbReference>
<dbReference type="Proteomes" id="UP000004477">
    <property type="component" value="Unassembled WGS sequence"/>
</dbReference>
<dbReference type="InterPro" id="IPR013740">
    <property type="entry name" value="Redoxin"/>
</dbReference>
<dbReference type="GO" id="GO:0004601">
    <property type="term" value="F:peroxidase activity"/>
    <property type="evidence" value="ECO:0007669"/>
    <property type="project" value="UniProtKB-KW"/>
</dbReference>
<dbReference type="HOGENOM" id="CLU_1585002_0_0_10"/>
<dbReference type="GeneID" id="69847771"/>
<comment type="caution">
    <text evidence="1">The sequence shown here is derived from an EMBL/GenBank/DDBJ whole genome shotgun (WGS) entry which is preliminary data.</text>
</comment>
<reference evidence="1" key="1">
    <citation type="submission" date="2009-11" db="EMBL/GenBank/DDBJ databases">
        <authorList>
            <person name="Weinstock G."/>
            <person name="Sodergren E."/>
            <person name="Clifton S."/>
            <person name="Fulton L."/>
            <person name="Fulton B."/>
            <person name="Courtney L."/>
            <person name="Fronick C."/>
            <person name="Harrison M."/>
            <person name="Strong C."/>
            <person name="Farmer C."/>
            <person name="Delahaunty K."/>
            <person name="Markovic C."/>
            <person name="Hall O."/>
            <person name="Minx P."/>
            <person name="Tomlinson C."/>
            <person name="Mitreva M."/>
            <person name="Nelson J."/>
            <person name="Hou S."/>
            <person name="Wollam A."/>
            <person name="Pepin K.H."/>
            <person name="Johnson M."/>
            <person name="Bhonagiri V."/>
            <person name="Nash W.E."/>
            <person name="Warren W."/>
            <person name="Chinwalla A."/>
            <person name="Mardis E.R."/>
            <person name="Wilson R.K."/>
        </authorList>
    </citation>
    <scope>NUCLEOTIDE SEQUENCE [LARGE SCALE GENOMIC DNA]</scope>
    <source>
        <strain evidence="1">DSM 18205</strain>
    </source>
</reference>
<evidence type="ECO:0000313" key="1">
    <source>
        <dbReference type="EMBL" id="EFB35312.1"/>
    </source>
</evidence>
<dbReference type="PROSITE" id="PS51352">
    <property type="entry name" value="THIOREDOXIN_2"/>
    <property type="match status" value="1"/>
</dbReference>
<dbReference type="PaxDb" id="537011-PREVCOP_04977"/>
<dbReference type="EMBL" id="ACBX02000015">
    <property type="protein sequence ID" value="EFB35312.1"/>
    <property type="molecule type" value="Genomic_DNA"/>
</dbReference>
<dbReference type="PANTHER" id="PTHR42852">
    <property type="entry name" value="THIOL:DISULFIDE INTERCHANGE PROTEIN DSBE"/>
    <property type="match status" value="1"/>
</dbReference>
<protein>
    <submittedName>
        <fullName evidence="1">Antioxidant, AhpC/TSA family</fullName>
        <ecNumber evidence="1">1.11.1.15</ecNumber>
    </submittedName>
</protein>
<dbReference type="STRING" id="537011.PREVCOP_04977"/>
<dbReference type="CDD" id="cd02966">
    <property type="entry name" value="TlpA_like_family"/>
    <property type="match status" value="1"/>
</dbReference>
<dbReference type="RefSeq" id="WP_006847685.1">
    <property type="nucleotide sequence ID" value="NZ_CP085932.1"/>
</dbReference>
<keyword evidence="2" id="KW-1185">Reference proteome</keyword>
<proteinExistence type="predicted"/>
<gene>
    <name evidence="1" type="ORF">PREVCOP_04977</name>
</gene>
<dbReference type="OrthoDB" id="9815205at2"/>